<dbReference type="NCBIfam" id="NF002542">
    <property type="entry name" value="PRK02101.1-3"/>
    <property type="match status" value="1"/>
</dbReference>
<dbReference type="RefSeq" id="WP_012050739.1">
    <property type="nucleotide sequence ID" value="NZ_CP059319.1"/>
</dbReference>
<proteinExistence type="inferred from homology"/>
<dbReference type="OMA" id="WKNGQYK"/>
<dbReference type="HAMAP" id="MF_00652">
    <property type="entry name" value="UPF0246"/>
    <property type="match status" value="1"/>
</dbReference>
<name>A0A975D5U6_9SPHN</name>
<reference evidence="2" key="1">
    <citation type="submission" date="2020-07" db="EMBL/GenBank/DDBJ databases">
        <authorList>
            <person name="Camacho E."/>
        </authorList>
    </citation>
    <scope>NUCLEOTIDE SEQUENCE</scope>
    <source>
        <strain evidence="2">MPO218</strain>
    </source>
</reference>
<gene>
    <name evidence="2" type="primary">yaaA</name>
    <name evidence="2" type="ORF">HRJ34_09000</name>
</gene>
<dbReference type="InterPro" id="IPR005583">
    <property type="entry name" value="YaaA"/>
</dbReference>
<organism evidence="2 3">
    <name type="scientific">Rhizorhabdus wittichii</name>
    <dbReference type="NCBI Taxonomy" id="160791"/>
    <lineage>
        <taxon>Bacteria</taxon>
        <taxon>Pseudomonadati</taxon>
        <taxon>Pseudomonadota</taxon>
        <taxon>Alphaproteobacteria</taxon>
        <taxon>Sphingomonadales</taxon>
        <taxon>Sphingomonadaceae</taxon>
        <taxon>Rhizorhabdus</taxon>
    </lineage>
</organism>
<protein>
    <recommendedName>
        <fullName evidence="1">UPF0246 protein HRJ34_09000</fullName>
    </recommendedName>
</protein>
<dbReference type="GO" id="GO:0033194">
    <property type="term" value="P:response to hydroperoxide"/>
    <property type="evidence" value="ECO:0007669"/>
    <property type="project" value="TreeGrafter"/>
</dbReference>
<dbReference type="Proteomes" id="UP000664914">
    <property type="component" value="Chromosome"/>
</dbReference>
<accession>A0A975D5U6</accession>
<dbReference type="AlphaFoldDB" id="A0A975D5U6"/>
<dbReference type="PANTHER" id="PTHR30283">
    <property type="entry name" value="PEROXIDE STRESS RESPONSE PROTEIN YAAA"/>
    <property type="match status" value="1"/>
</dbReference>
<sequence>MLLLLSPAKSLDYTSPLPPLEATAPRFAEEALATAQAAAKLSARKLAGLMGISDKLAKLNAGRYADFAGQEERPALYAFSGDVYVGFEAKTLDEPAIGFAQDHVRILSGLYGLLRPLDLIRPYRLEMGTRWAPGRKKNLYQLWGSKISDALAADLLGEGSDVIVNCASKEYWHAVDQAPPKGIRIITMDFRELAPQGLIFNSFGAKRARGMMARWMCEHRITDPEGLKGFDSDGYAYSAEGSDDSTWRFVKTR</sequence>
<evidence type="ECO:0000313" key="2">
    <source>
        <dbReference type="EMBL" id="QTH23615.1"/>
    </source>
</evidence>
<dbReference type="PANTHER" id="PTHR30283:SF4">
    <property type="entry name" value="PEROXIDE STRESS RESISTANCE PROTEIN YAAA"/>
    <property type="match status" value="1"/>
</dbReference>
<reference evidence="2" key="2">
    <citation type="submission" date="2021-04" db="EMBL/GenBank/DDBJ databases">
        <title>Isolation and genomic analysis of the ibuprofen-degrading bacterium Sphingomonas strain MPO218.</title>
        <authorList>
            <person name="Aulestia M."/>
            <person name="Flores A."/>
            <person name="Mangas E.L."/>
            <person name="Perez-Pulido A.J."/>
            <person name="Santero E."/>
            <person name="Camacho E.M."/>
        </authorList>
    </citation>
    <scope>NUCLEOTIDE SEQUENCE</scope>
    <source>
        <strain evidence="2">MPO218</strain>
    </source>
</reference>
<dbReference type="EMBL" id="CP059319">
    <property type="protein sequence ID" value="QTH23615.1"/>
    <property type="molecule type" value="Genomic_DNA"/>
</dbReference>
<dbReference type="GO" id="GO:0005829">
    <property type="term" value="C:cytosol"/>
    <property type="evidence" value="ECO:0007669"/>
    <property type="project" value="TreeGrafter"/>
</dbReference>
<evidence type="ECO:0000313" key="3">
    <source>
        <dbReference type="Proteomes" id="UP000664914"/>
    </source>
</evidence>
<evidence type="ECO:0000256" key="1">
    <source>
        <dbReference type="HAMAP-Rule" id="MF_00652"/>
    </source>
</evidence>
<comment type="similarity">
    <text evidence="1">Belongs to the UPF0246 family.</text>
</comment>
<dbReference type="Pfam" id="PF03883">
    <property type="entry name" value="H2O2_YaaD"/>
    <property type="match status" value="1"/>
</dbReference>
<dbReference type="SMR" id="A0A975D5U6"/>